<dbReference type="SMART" id="SM00939">
    <property type="entry name" value="PepX_C"/>
    <property type="match status" value="1"/>
</dbReference>
<evidence type="ECO:0000313" key="5">
    <source>
        <dbReference type="EMBL" id="MBF4161270.1"/>
    </source>
</evidence>
<feature type="chain" id="PRO_5038118592" evidence="3">
    <location>
        <begin position="29"/>
        <end position="638"/>
    </location>
</feature>
<dbReference type="InterPro" id="IPR050585">
    <property type="entry name" value="Xaa-Pro_dipeptidyl-ppase/CocE"/>
</dbReference>
<evidence type="ECO:0000256" key="2">
    <source>
        <dbReference type="SAM" id="MobiDB-lite"/>
    </source>
</evidence>
<dbReference type="Pfam" id="PF08530">
    <property type="entry name" value="PepX_C"/>
    <property type="match status" value="1"/>
</dbReference>
<comment type="caution">
    <text evidence="5">The sequence shown here is derived from an EMBL/GenBank/DDBJ whole genome shotgun (WGS) entry which is preliminary data.</text>
</comment>
<dbReference type="Gene3D" id="2.60.120.260">
    <property type="entry name" value="Galactose-binding domain-like"/>
    <property type="match status" value="1"/>
</dbReference>
<name>A0A930Y5I2_9ACTN</name>
<feature type="domain" description="Xaa-Pro dipeptidyl-peptidase C-terminal" evidence="4">
    <location>
        <begin position="361"/>
        <end position="631"/>
    </location>
</feature>
<keyword evidence="3" id="KW-0732">Signal</keyword>
<dbReference type="RefSeq" id="WP_194502512.1">
    <property type="nucleotide sequence ID" value="NZ_JADIVZ010000002.1"/>
</dbReference>
<accession>A0A930Y5I2</accession>
<evidence type="ECO:0000256" key="3">
    <source>
        <dbReference type="SAM" id="SignalP"/>
    </source>
</evidence>
<evidence type="ECO:0000256" key="1">
    <source>
        <dbReference type="ARBA" id="ARBA00022801"/>
    </source>
</evidence>
<dbReference type="Gene3D" id="1.10.3020.10">
    <property type="entry name" value="alpha-amino acid ester hydrolase ( Helical cap domain)"/>
    <property type="match status" value="1"/>
</dbReference>
<dbReference type="Gene3D" id="3.40.50.1820">
    <property type="entry name" value="alpha/beta hydrolase"/>
    <property type="match status" value="1"/>
</dbReference>
<dbReference type="InterPro" id="IPR000383">
    <property type="entry name" value="Xaa-Pro-like_dom"/>
</dbReference>
<protein>
    <submittedName>
        <fullName evidence="5">CocE/NonD family hydrolase</fullName>
    </submittedName>
</protein>
<feature type="region of interest" description="Disordered" evidence="2">
    <location>
        <begin position="27"/>
        <end position="66"/>
    </location>
</feature>
<proteinExistence type="predicted"/>
<dbReference type="InterPro" id="IPR008979">
    <property type="entry name" value="Galactose-bd-like_sf"/>
</dbReference>
<gene>
    <name evidence="5" type="ORF">ISG29_06165</name>
</gene>
<keyword evidence="6" id="KW-1185">Reference proteome</keyword>
<dbReference type="Pfam" id="PF02129">
    <property type="entry name" value="Peptidase_S15"/>
    <property type="match status" value="1"/>
</dbReference>
<dbReference type="InterPro" id="IPR005674">
    <property type="entry name" value="CocE/Ser_esterase"/>
</dbReference>
<dbReference type="NCBIfam" id="TIGR00976">
    <property type="entry name" value="CocE_NonD"/>
    <property type="match status" value="1"/>
</dbReference>
<feature type="signal peptide" evidence="3">
    <location>
        <begin position="1"/>
        <end position="28"/>
    </location>
</feature>
<dbReference type="GO" id="GO:0008239">
    <property type="term" value="F:dipeptidyl-peptidase activity"/>
    <property type="evidence" value="ECO:0007669"/>
    <property type="project" value="InterPro"/>
</dbReference>
<dbReference type="InterPro" id="IPR029058">
    <property type="entry name" value="AB_hydrolase_fold"/>
</dbReference>
<evidence type="ECO:0000259" key="4">
    <source>
        <dbReference type="SMART" id="SM00939"/>
    </source>
</evidence>
<dbReference type="PANTHER" id="PTHR43056">
    <property type="entry name" value="PEPTIDASE S9 PROLYL OLIGOPEPTIDASE"/>
    <property type="match status" value="1"/>
</dbReference>
<dbReference type="SUPFAM" id="SSF53474">
    <property type="entry name" value="alpha/beta-Hydrolases"/>
    <property type="match status" value="1"/>
</dbReference>
<dbReference type="Proteomes" id="UP000656804">
    <property type="component" value="Unassembled WGS sequence"/>
</dbReference>
<sequence length="638" mass="68045">MAPRRPLAALLGLALSATALSFAAPSQAAPASPHRPPVVQTKGADAKAPRMHWTPRKAQYPGTVTRSDLPITMSDGVVLRGNLTLPADADGQAIGRRFPVIVTITAYNKSATSGTPIAGDSGDYLVRRGYARLVVDARGTGSSNGQWNAFDTRENKDSGEIMTWAHEQKWSNGKTAMAGPSYMGINQIWAAAAHPPGLKALFPQVPGADVYRDVVASGGAIDVGFIPLWLGLVTSTGLIPPAYGADDPQSAFSVLLDHIQGALGFTAQVVPASLLAQEPAYDGDFYQQRSNINVVNKVKVPAFFVSGEYDLFQRGTPLLFEALQKNHVPTKMIVGPWDHLQGSSGEGLDDAGYGTLSELQLRWFDHYVKGMPDPWLNRDIKALTYYEQGSGNWTHAGRWIGHDLQGVSYKLSGSATNLQGGDLGRARPATGSATVLPVPVSGLCTRSANQWTAGVVNSATSQLPTGNPCLQDNRVNDATGVVFDTAPMKRGVRLRGPIDARLYTSVQGAGDGMLSVSVEDVAPDGTVSRLTGGWQVLSLAKLQRKRSRMLDGTIIQPWHPFTKASQKPLEGTRPVDVEVFPTAAKIAKGHRLRIAVQAFDVPHLLPPLPTLVGSLSAITLHTGPETPSSLNVPVVTRH</sequence>
<dbReference type="SUPFAM" id="SSF49785">
    <property type="entry name" value="Galactose-binding domain-like"/>
    <property type="match status" value="1"/>
</dbReference>
<dbReference type="InterPro" id="IPR013736">
    <property type="entry name" value="Xaa-Pro_dipept_C"/>
</dbReference>
<evidence type="ECO:0000313" key="6">
    <source>
        <dbReference type="Proteomes" id="UP000656804"/>
    </source>
</evidence>
<organism evidence="5 6">
    <name type="scientific">Nocardioides acrostichi</name>
    <dbReference type="NCBI Taxonomy" id="2784339"/>
    <lineage>
        <taxon>Bacteria</taxon>
        <taxon>Bacillati</taxon>
        <taxon>Actinomycetota</taxon>
        <taxon>Actinomycetes</taxon>
        <taxon>Propionibacteriales</taxon>
        <taxon>Nocardioidaceae</taxon>
        <taxon>Nocardioides</taxon>
    </lineage>
</organism>
<reference evidence="5" key="1">
    <citation type="submission" date="2020-11" db="EMBL/GenBank/DDBJ databases">
        <title>Nocardioides sp. CBS4Y-1, whole genome shotgun sequence.</title>
        <authorList>
            <person name="Tuo L."/>
        </authorList>
    </citation>
    <scope>NUCLEOTIDE SEQUENCE</scope>
    <source>
        <strain evidence="5">CBS4Y-1</strain>
    </source>
</reference>
<dbReference type="PANTHER" id="PTHR43056:SF10">
    <property type="entry name" value="COCE_NOND FAMILY, PUTATIVE (AFU_ORTHOLOGUE AFUA_7G00600)-RELATED"/>
    <property type="match status" value="1"/>
</dbReference>
<dbReference type="AlphaFoldDB" id="A0A930Y5I2"/>
<keyword evidence="1 5" id="KW-0378">Hydrolase</keyword>
<dbReference type="EMBL" id="JADIVZ010000002">
    <property type="protein sequence ID" value="MBF4161270.1"/>
    <property type="molecule type" value="Genomic_DNA"/>
</dbReference>